<evidence type="ECO:0008006" key="3">
    <source>
        <dbReference type="Google" id="ProtNLM"/>
    </source>
</evidence>
<evidence type="ECO:0000313" key="2">
    <source>
        <dbReference type="Proteomes" id="UP000272481"/>
    </source>
</evidence>
<dbReference type="InterPro" id="IPR010461">
    <property type="entry name" value="ComK"/>
</dbReference>
<sequence length="177" mass="20152">MVRGASILDIKRLASPYYISFDTLALEPKVIDGKVCTVVTEKKDKLLLDNRPLNNLKRACEMYGTTLRQAIQISSKLIGNHHKVPVLIVQDMGMPCIFLPTLSPQSDSNVWIGLHGIEDYWGDPNSCEILLENGDAIRVNVSIQTMNRQYALACRLDKKFSRMQYYLRHPGLDREFI</sequence>
<keyword evidence="2" id="KW-1185">Reference proteome</keyword>
<dbReference type="EMBL" id="RWGW01000006">
    <property type="protein sequence ID" value="RSK34901.1"/>
    <property type="molecule type" value="Genomic_DNA"/>
</dbReference>
<organism evidence="1 2">
    <name type="scientific">Bhargavaea beijingensis</name>
    <dbReference type="NCBI Taxonomy" id="426756"/>
    <lineage>
        <taxon>Bacteria</taxon>
        <taxon>Bacillati</taxon>
        <taxon>Bacillota</taxon>
        <taxon>Bacilli</taxon>
        <taxon>Bacillales</taxon>
        <taxon>Caryophanaceae</taxon>
        <taxon>Bhargavaea</taxon>
    </lineage>
</organism>
<reference evidence="1 2" key="1">
    <citation type="submission" date="2018-12" db="EMBL/GenBank/DDBJ databases">
        <title>Comparitive functional genomics of dry heat resistant strains isolated from the viking spacecraft.</title>
        <authorList>
            <person name="Seuylemezian A."/>
            <person name="Vaishampayan P."/>
        </authorList>
    </citation>
    <scope>NUCLEOTIDE SEQUENCE [LARGE SCALE GENOMIC DNA]</scope>
    <source>
        <strain evidence="1 2">M6-11</strain>
    </source>
</reference>
<proteinExistence type="predicted"/>
<protein>
    <recommendedName>
        <fullName evidence="3">Competence protein ComK</fullName>
    </recommendedName>
</protein>
<name>A0ABX9ZEK5_9BACL</name>
<gene>
    <name evidence="1" type="ORF">EJA12_04290</name>
</gene>
<dbReference type="Proteomes" id="UP000272481">
    <property type="component" value="Unassembled WGS sequence"/>
</dbReference>
<comment type="caution">
    <text evidence="1">The sequence shown here is derived from an EMBL/GenBank/DDBJ whole genome shotgun (WGS) entry which is preliminary data.</text>
</comment>
<dbReference type="Pfam" id="PF06338">
    <property type="entry name" value="ComK"/>
    <property type="match status" value="1"/>
</dbReference>
<evidence type="ECO:0000313" key="1">
    <source>
        <dbReference type="EMBL" id="RSK34901.1"/>
    </source>
</evidence>
<accession>A0ABX9ZEK5</accession>